<dbReference type="AlphaFoldDB" id="A0A645G9E7"/>
<comment type="caution">
    <text evidence="1">The sequence shown here is derived from an EMBL/GenBank/DDBJ whole genome shotgun (WGS) entry which is preliminary data.</text>
</comment>
<proteinExistence type="predicted"/>
<accession>A0A645G9E7</accession>
<gene>
    <name evidence="1" type="ORF">SDC9_170119</name>
</gene>
<organism evidence="1">
    <name type="scientific">bioreactor metagenome</name>
    <dbReference type="NCBI Taxonomy" id="1076179"/>
    <lineage>
        <taxon>unclassified sequences</taxon>
        <taxon>metagenomes</taxon>
        <taxon>ecological metagenomes</taxon>
    </lineage>
</organism>
<protein>
    <submittedName>
        <fullName evidence="1">Uncharacterized protein</fullName>
    </submittedName>
</protein>
<reference evidence="1" key="1">
    <citation type="submission" date="2019-08" db="EMBL/GenBank/DDBJ databases">
        <authorList>
            <person name="Kucharzyk K."/>
            <person name="Murdoch R.W."/>
            <person name="Higgins S."/>
            <person name="Loffler F."/>
        </authorList>
    </citation>
    <scope>NUCLEOTIDE SEQUENCE</scope>
</reference>
<name>A0A645G9E7_9ZZZZ</name>
<dbReference type="EMBL" id="VSSQ01071040">
    <property type="protein sequence ID" value="MPN22736.1"/>
    <property type="molecule type" value="Genomic_DNA"/>
</dbReference>
<sequence>MYLSCAANGTGIVVDFQIAGHFIVSTPIKETSVLQVKAYEGTYRTTKISDNSVVDEGIFNFVLMNNAIYGTRYSKTYSETRNIKGTVSGNTLTVDDKAMTIDDEKVSCNTTVSEGTEKLVVNGKRTM</sequence>
<evidence type="ECO:0000313" key="1">
    <source>
        <dbReference type="EMBL" id="MPN22736.1"/>
    </source>
</evidence>